<evidence type="ECO:0000313" key="2">
    <source>
        <dbReference type="Proteomes" id="UP000053480"/>
    </source>
</evidence>
<keyword evidence="1" id="KW-0687">Ribonucleoprotein</keyword>
<keyword evidence="1" id="KW-0689">Ribosomal protein</keyword>
<comment type="caution">
    <text evidence="1">The sequence shown here is derived from an EMBL/GenBank/DDBJ whole genome shotgun (WGS) entry which is preliminary data.</text>
</comment>
<gene>
    <name evidence="1" type="ORF">TQ35_0000640</name>
</gene>
<evidence type="ECO:0000313" key="1">
    <source>
        <dbReference type="EMBL" id="MEW9490715.1"/>
    </source>
</evidence>
<accession>A0ACC6TLQ9</accession>
<name>A0ACC6TLQ9_9CREN</name>
<protein>
    <submittedName>
        <fullName evidence="1">50S ribosomal protein L30</fullName>
    </submittedName>
</protein>
<sequence length="156" mass="17407">MPSPILVIRIRGSAGAPWNIEETLSMLRLRRPFNGMIYPNTPAVVGMLRKVQSYITWGEIDQPTLELVMERLRTRNGEKLSDDVAKKVLGMALDELKKGILEGKVYVNKLDNVLSLPLRFHPPRGGFKGKVNAPFGAGGEFGYRGSKISELVKRMV</sequence>
<dbReference type="EMBL" id="JZWS03000001">
    <property type="protein sequence ID" value="MEW9490715.1"/>
    <property type="molecule type" value="Genomic_DNA"/>
</dbReference>
<dbReference type="Proteomes" id="UP000053480">
    <property type="component" value="Unassembled WGS sequence"/>
</dbReference>
<reference evidence="1" key="1">
    <citation type="submission" date="2024-07" db="EMBL/GenBank/DDBJ databases">
        <title>Metagenome and Metagenome-Assembled Genomes of Archaea from a hot spring from the geothermal field of Los Azufres, Mexico.</title>
        <authorList>
            <person name="Marin-Paredes R."/>
            <person name="Martinez-Romero E."/>
            <person name="Servin-Garciduenas L.E."/>
        </authorList>
    </citation>
    <scope>NUCLEOTIDE SEQUENCE</scope>
    <source>
        <strain evidence="1">AZ1-454</strain>
    </source>
</reference>
<proteinExistence type="predicted"/>
<organism evidence="1 2">
    <name type="scientific">Candidatus Aramenus sulfurataquae</name>
    <dbReference type="NCBI Taxonomy" id="1326980"/>
    <lineage>
        <taxon>Archaea</taxon>
        <taxon>Thermoproteota</taxon>
        <taxon>Thermoprotei</taxon>
        <taxon>Sulfolobales</taxon>
        <taxon>Sulfolobaceae</taxon>
        <taxon>Candidatus Aramenus</taxon>
    </lineage>
</organism>